<dbReference type="STRING" id="1742973.COMA2_30003"/>
<dbReference type="PANTHER" id="PTHR45339:SF1">
    <property type="entry name" value="HYBRID SIGNAL TRANSDUCTION HISTIDINE KINASE J"/>
    <property type="match status" value="1"/>
</dbReference>
<dbReference type="Proteomes" id="UP000198736">
    <property type="component" value="Unassembled WGS sequence"/>
</dbReference>
<evidence type="ECO:0000313" key="6">
    <source>
        <dbReference type="Proteomes" id="UP000198736"/>
    </source>
</evidence>
<dbReference type="Gene3D" id="3.40.50.2300">
    <property type="match status" value="1"/>
</dbReference>
<feature type="domain" description="Response regulatory" evidence="4">
    <location>
        <begin position="1"/>
        <end position="116"/>
    </location>
</feature>
<sequence length="130" mass="14318">MNQKVAANMIEKLGYRVNVAANGREAVESLARIPYALVFMDCQMPEMDGFEATKMIRNQEASLQQAGGELPHLPIIAMTANAMKEDRDRCLEVGMDGFLSKPVASKSLEAVLSYWLPLDQVPTKTETKAA</sequence>
<dbReference type="PANTHER" id="PTHR45339">
    <property type="entry name" value="HYBRID SIGNAL TRANSDUCTION HISTIDINE KINASE J"/>
    <property type="match status" value="1"/>
</dbReference>
<reference evidence="6" key="1">
    <citation type="submission" date="2015-10" db="EMBL/GenBank/DDBJ databases">
        <authorList>
            <person name="Luecker S."/>
            <person name="Luecker S."/>
        </authorList>
    </citation>
    <scope>NUCLEOTIDE SEQUENCE [LARGE SCALE GENOMIC DNA]</scope>
</reference>
<dbReference type="CDD" id="cd17546">
    <property type="entry name" value="REC_hyHK_CKI1_RcsC-like"/>
    <property type="match status" value="1"/>
</dbReference>
<proteinExistence type="predicted"/>
<feature type="modified residue" description="4-aspartylphosphate" evidence="3">
    <location>
        <position position="41"/>
    </location>
</feature>
<accession>A0A0S4LJW4</accession>
<evidence type="ECO:0000313" key="5">
    <source>
        <dbReference type="EMBL" id="CUS36957.1"/>
    </source>
</evidence>
<dbReference type="GO" id="GO:0000160">
    <property type="term" value="P:phosphorelay signal transduction system"/>
    <property type="evidence" value="ECO:0007669"/>
    <property type="project" value="UniProtKB-KW"/>
</dbReference>
<dbReference type="SUPFAM" id="SSF52172">
    <property type="entry name" value="CheY-like"/>
    <property type="match status" value="1"/>
</dbReference>
<dbReference type="InterPro" id="IPR011006">
    <property type="entry name" value="CheY-like_superfamily"/>
</dbReference>
<gene>
    <name evidence="5" type="ORF">COMA2_30003</name>
</gene>
<evidence type="ECO:0000256" key="1">
    <source>
        <dbReference type="ARBA" id="ARBA00022553"/>
    </source>
</evidence>
<keyword evidence="6" id="KW-1185">Reference proteome</keyword>
<dbReference type="EMBL" id="CZPZ01000023">
    <property type="protein sequence ID" value="CUS36957.1"/>
    <property type="molecule type" value="Genomic_DNA"/>
</dbReference>
<dbReference type="SMART" id="SM00448">
    <property type="entry name" value="REC"/>
    <property type="match status" value="1"/>
</dbReference>
<evidence type="ECO:0000256" key="3">
    <source>
        <dbReference type="PROSITE-ProRule" id="PRU00169"/>
    </source>
</evidence>
<name>A0A0S4LJW4_9BACT</name>
<dbReference type="PROSITE" id="PS50110">
    <property type="entry name" value="RESPONSE_REGULATORY"/>
    <property type="match status" value="1"/>
</dbReference>
<organism evidence="5 6">
    <name type="scientific">Candidatus Nitrospira nitrificans</name>
    <dbReference type="NCBI Taxonomy" id="1742973"/>
    <lineage>
        <taxon>Bacteria</taxon>
        <taxon>Pseudomonadati</taxon>
        <taxon>Nitrospirota</taxon>
        <taxon>Nitrospiria</taxon>
        <taxon>Nitrospirales</taxon>
        <taxon>Nitrospiraceae</taxon>
        <taxon>Nitrospira</taxon>
    </lineage>
</organism>
<keyword evidence="1 3" id="KW-0597">Phosphoprotein</keyword>
<evidence type="ECO:0000259" key="4">
    <source>
        <dbReference type="PROSITE" id="PS50110"/>
    </source>
</evidence>
<dbReference type="Pfam" id="PF00072">
    <property type="entry name" value="Response_reg"/>
    <property type="match status" value="1"/>
</dbReference>
<evidence type="ECO:0000256" key="2">
    <source>
        <dbReference type="ARBA" id="ARBA00023012"/>
    </source>
</evidence>
<protein>
    <recommendedName>
        <fullName evidence="4">Response regulatory domain-containing protein</fullName>
    </recommendedName>
</protein>
<keyword evidence="2" id="KW-0902">Two-component regulatory system</keyword>
<dbReference type="AlphaFoldDB" id="A0A0S4LJW4"/>
<dbReference type="InterPro" id="IPR001789">
    <property type="entry name" value="Sig_transdc_resp-reg_receiver"/>
</dbReference>